<feature type="transmembrane region" description="Helical" evidence="7">
    <location>
        <begin position="152"/>
        <end position="176"/>
    </location>
</feature>
<dbReference type="PANTHER" id="PTHR30520">
    <property type="entry name" value="FORMATE TRANSPORTER-RELATED"/>
    <property type="match status" value="1"/>
</dbReference>
<keyword evidence="2" id="KW-0813">Transport</keyword>
<dbReference type="Pfam" id="PF01226">
    <property type="entry name" value="Form_Nir_trans"/>
    <property type="match status" value="1"/>
</dbReference>
<proteinExistence type="inferred from homology"/>
<comment type="similarity">
    <text evidence="6">Belongs to the FNT transporter (TC 1.A.16) family.</text>
</comment>
<name>A0A085JF83_9GAMM</name>
<protein>
    <submittedName>
        <fullName evidence="8">Formate efflux transporter</fullName>
    </submittedName>
</protein>
<feature type="transmembrane region" description="Helical" evidence="7">
    <location>
        <begin position="113"/>
        <end position="140"/>
    </location>
</feature>
<accession>A0A085JF83</accession>
<feature type="transmembrane region" description="Helical" evidence="7">
    <location>
        <begin position="72"/>
        <end position="93"/>
    </location>
</feature>
<feature type="transmembrane region" description="Helical" evidence="7">
    <location>
        <begin position="196"/>
        <end position="220"/>
    </location>
</feature>
<keyword evidence="3 7" id="KW-0812">Transmembrane</keyword>
<dbReference type="InterPro" id="IPR024002">
    <property type="entry name" value="For/NO2_transpt_CS"/>
</dbReference>
<dbReference type="GO" id="GO:0015499">
    <property type="term" value="F:formate transmembrane transporter activity"/>
    <property type="evidence" value="ECO:0007669"/>
    <property type="project" value="TreeGrafter"/>
</dbReference>
<feature type="transmembrane region" description="Helical" evidence="7">
    <location>
        <begin position="232"/>
        <end position="260"/>
    </location>
</feature>
<dbReference type="PANTHER" id="PTHR30520:SF6">
    <property type="entry name" value="FORMATE_NITRATE FAMILY TRANSPORTER (EUROFUNG)"/>
    <property type="match status" value="1"/>
</dbReference>
<evidence type="ECO:0000256" key="2">
    <source>
        <dbReference type="ARBA" id="ARBA00022448"/>
    </source>
</evidence>
<organism evidence="8 9">
    <name type="scientific">Tatumella ptyseos ATCC 33301</name>
    <dbReference type="NCBI Taxonomy" id="1005995"/>
    <lineage>
        <taxon>Bacteria</taxon>
        <taxon>Pseudomonadati</taxon>
        <taxon>Pseudomonadota</taxon>
        <taxon>Gammaproteobacteria</taxon>
        <taxon>Enterobacterales</taxon>
        <taxon>Erwiniaceae</taxon>
        <taxon>Tatumella</taxon>
    </lineage>
</organism>
<evidence type="ECO:0000256" key="7">
    <source>
        <dbReference type="SAM" id="Phobius"/>
    </source>
</evidence>
<sequence length="306" mass="33042">MFSLENIPGRTTINEVSHIMTIMVRVMATDSLKPFWRFLHYRVIMSFSTPNEIAVQAVQAGVKKSHHSLQNLLILGFLGGAFIAIGFLLDLHVTARLPADWGSFGGLLGAMVFPLGLILTIIGGAELLTGNMMVMTLAALSKKISWVALVRNWFWVTVANFIGSIAVAWFFGHLLGMTEGVFLKSTLAIAAAKTHATFLQAFISGIGCNWLVCLAVWLGMAAKDAAGKILGIWFPVMAFVAIGFQHVVANMFIIPAAIFAGQGTWTDYFTNFVAVFAGNAAGGAIFVALIYYRAYRPDLQGTTGGL</sequence>
<evidence type="ECO:0000256" key="4">
    <source>
        <dbReference type="ARBA" id="ARBA00022989"/>
    </source>
</evidence>
<dbReference type="EMBL" id="JMPR01000033">
    <property type="protein sequence ID" value="KFD19129.1"/>
    <property type="molecule type" value="Genomic_DNA"/>
</dbReference>
<dbReference type="InterPro" id="IPR023271">
    <property type="entry name" value="Aquaporin-like"/>
</dbReference>
<keyword evidence="5 7" id="KW-0472">Membrane</keyword>
<dbReference type="eggNOG" id="COG2116">
    <property type="taxonomic scope" value="Bacteria"/>
</dbReference>
<evidence type="ECO:0000313" key="8">
    <source>
        <dbReference type="EMBL" id="KFD19129.1"/>
    </source>
</evidence>
<dbReference type="Proteomes" id="UP000028602">
    <property type="component" value="Unassembled WGS sequence"/>
</dbReference>
<keyword evidence="9" id="KW-1185">Reference proteome</keyword>
<evidence type="ECO:0000256" key="6">
    <source>
        <dbReference type="ARBA" id="ARBA00049660"/>
    </source>
</evidence>
<keyword evidence="4 7" id="KW-1133">Transmembrane helix</keyword>
<evidence type="ECO:0000256" key="1">
    <source>
        <dbReference type="ARBA" id="ARBA00004141"/>
    </source>
</evidence>
<comment type="caution">
    <text evidence="8">The sequence shown here is derived from an EMBL/GenBank/DDBJ whole genome shotgun (WGS) entry which is preliminary data.</text>
</comment>
<evidence type="ECO:0000313" key="9">
    <source>
        <dbReference type="Proteomes" id="UP000028602"/>
    </source>
</evidence>
<dbReference type="InterPro" id="IPR000292">
    <property type="entry name" value="For/NO2_transpt"/>
</dbReference>
<dbReference type="GO" id="GO:0005886">
    <property type="term" value="C:plasma membrane"/>
    <property type="evidence" value="ECO:0007669"/>
    <property type="project" value="TreeGrafter"/>
</dbReference>
<dbReference type="Gene3D" id="1.20.1080.10">
    <property type="entry name" value="Glycerol uptake facilitator protein"/>
    <property type="match status" value="1"/>
</dbReference>
<gene>
    <name evidence="8" type="ORF">GTPT_1915</name>
</gene>
<dbReference type="FunFam" id="1.20.1080.10:FF:000011">
    <property type="entry name" value="Formate family transporter"/>
    <property type="match status" value="1"/>
</dbReference>
<reference evidence="8 9" key="1">
    <citation type="submission" date="2014-05" db="EMBL/GenBank/DDBJ databases">
        <title>ATOL: Assembling a taxonomically balanced genome-scale reconstruction of the evolutionary history of the Enterobacteriaceae.</title>
        <authorList>
            <person name="Plunkett G.III."/>
            <person name="Neeno-Eckwall E.C."/>
            <person name="Glasner J.D."/>
            <person name="Perna N.T."/>
        </authorList>
    </citation>
    <scope>NUCLEOTIDE SEQUENCE [LARGE SCALE GENOMIC DNA]</scope>
    <source>
        <strain evidence="8 9">ATCC 33301</strain>
    </source>
</reference>
<comment type="subcellular location">
    <subcellularLocation>
        <location evidence="1">Membrane</location>
        <topology evidence="1">Multi-pass membrane protein</topology>
    </subcellularLocation>
</comment>
<feature type="transmembrane region" description="Helical" evidence="7">
    <location>
        <begin position="272"/>
        <end position="292"/>
    </location>
</feature>
<evidence type="ECO:0000256" key="5">
    <source>
        <dbReference type="ARBA" id="ARBA00023136"/>
    </source>
</evidence>
<dbReference type="PROSITE" id="PS01006">
    <property type="entry name" value="FORMATE_NITRITE_TP_2"/>
    <property type="match status" value="1"/>
</dbReference>
<dbReference type="AlphaFoldDB" id="A0A085JF83"/>
<evidence type="ECO:0000256" key="3">
    <source>
        <dbReference type="ARBA" id="ARBA00022692"/>
    </source>
</evidence>